<dbReference type="InterPro" id="IPR039994">
    <property type="entry name" value="NO66-like"/>
</dbReference>
<accession>A0A8J4FCY0</accession>
<dbReference type="GO" id="GO:0005730">
    <property type="term" value="C:nucleolus"/>
    <property type="evidence" value="ECO:0007669"/>
    <property type="project" value="TreeGrafter"/>
</dbReference>
<feature type="region of interest" description="Disordered" evidence="4">
    <location>
        <begin position="98"/>
        <end position="154"/>
    </location>
</feature>
<gene>
    <name evidence="6" type="ORF">Vretifemale_1699</name>
</gene>
<feature type="region of interest" description="Disordered" evidence="4">
    <location>
        <begin position="606"/>
        <end position="633"/>
    </location>
</feature>
<feature type="compositionally biased region" description="Low complexity" evidence="4">
    <location>
        <begin position="111"/>
        <end position="127"/>
    </location>
</feature>
<feature type="compositionally biased region" description="Pro residues" evidence="4">
    <location>
        <begin position="527"/>
        <end position="536"/>
    </location>
</feature>
<dbReference type="SUPFAM" id="SSF51197">
    <property type="entry name" value="Clavaminate synthase-like"/>
    <property type="match status" value="1"/>
</dbReference>
<evidence type="ECO:0000313" key="7">
    <source>
        <dbReference type="Proteomes" id="UP000747110"/>
    </source>
</evidence>
<evidence type="ECO:0000256" key="4">
    <source>
        <dbReference type="SAM" id="MobiDB-lite"/>
    </source>
</evidence>
<feature type="region of interest" description="Disordered" evidence="4">
    <location>
        <begin position="340"/>
        <end position="374"/>
    </location>
</feature>
<feature type="region of interest" description="Disordered" evidence="4">
    <location>
        <begin position="1483"/>
        <end position="1505"/>
    </location>
</feature>
<dbReference type="Proteomes" id="UP000747110">
    <property type="component" value="Unassembled WGS sequence"/>
</dbReference>
<dbReference type="GO" id="GO:0046872">
    <property type="term" value="F:metal ion binding"/>
    <property type="evidence" value="ECO:0007669"/>
    <property type="project" value="UniProtKB-KW"/>
</dbReference>
<feature type="region of interest" description="Disordered" evidence="4">
    <location>
        <begin position="1133"/>
        <end position="1162"/>
    </location>
</feature>
<keyword evidence="2" id="KW-0479">Metal-binding</keyword>
<protein>
    <recommendedName>
        <fullName evidence="5">JmjC domain-containing protein</fullName>
    </recommendedName>
</protein>
<evidence type="ECO:0000256" key="1">
    <source>
        <dbReference type="ARBA" id="ARBA00001954"/>
    </source>
</evidence>
<dbReference type="InterPro" id="IPR003347">
    <property type="entry name" value="JmjC_dom"/>
</dbReference>
<dbReference type="Gene3D" id="2.60.120.650">
    <property type="entry name" value="Cupin"/>
    <property type="match status" value="2"/>
</dbReference>
<reference evidence="6" key="1">
    <citation type="journal article" date="2021" name="Proc. Natl. Acad. Sci. U.S.A.">
        <title>Three genomes in the algal genus Volvox reveal the fate of a haploid sex-determining region after a transition to homothallism.</title>
        <authorList>
            <person name="Yamamoto K."/>
            <person name="Hamaji T."/>
            <person name="Kawai-Toyooka H."/>
            <person name="Matsuzaki R."/>
            <person name="Takahashi F."/>
            <person name="Nishimura Y."/>
            <person name="Kawachi M."/>
            <person name="Noguchi H."/>
            <person name="Minakuchi Y."/>
            <person name="Umen J.G."/>
            <person name="Toyoda A."/>
            <person name="Nozaki H."/>
        </authorList>
    </citation>
    <scope>NUCLEOTIDE SEQUENCE</scope>
    <source>
        <strain evidence="6">NIES-3786</strain>
    </source>
</reference>
<feature type="region of interest" description="Disordered" evidence="4">
    <location>
        <begin position="660"/>
        <end position="680"/>
    </location>
</feature>
<feature type="region of interest" description="Disordered" evidence="4">
    <location>
        <begin position="1255"/>
        <end position="1326"/>
    </location>
</feature>
<feature type="region of interest" description="Disordered" evidence="4">
    <location>
        <begin position="517"/>
        <end position="536"/>
    </location>
</feature>
<dbReference type="GO" id="GO:0032453">
    <property type="term" value="F:histone H3K4 demethylase activity"/>
    <property type="evidence" value="ECO:0007669"/>
    <property type="project" value="TreeGrafter"/>
</dbReference>
<keyword evidence="7" id="KW-1185">Reference proteome</keyword>
<dbReference type="PROSITE" id="PS51184">
    <property type="entry name" value="JMJC"/>
    <property type="match status" value="1"/>
</dbReference>
<comment type="caution">
    <text evidence="6">The sequence shown here is derived from an EMBL/GenBank/DDBJ whole genome shotgun (WGS) entry which is preliminary data.</text>
</comment>
<keyword evidence="3" id="KW-0408">Iron</keyword>
<evidence type="ECO:0000313" key="6">
    <source>
        <dbReference type="EMBL" id="GIL71059.1"/>
    </source>
</evidence>
<dbReference type="GO" id="GO:0051864">
    <property type="term" value="F:histone H3K36 demethylase activity"/>
    <property type="evidence" value="ECO:0007669"/>
    <property type="project" value="TreeGrafter"/>
</dbReference>
<dbReference type="PANTHER" id="PTHR13096">
    <property type="entry name" value="MINA53 MYC INDUCED NUCLEAR ANTIGEN"/>
    <property type="match status" value="1"/>
</dbReference>
<comment type="cofactor">
    <cofactor evidence="1">
        <name>Fe(2+)</name>
        <dbReference type="ChEBI" id="CHEBI:29033"/>
    </cofactor>
</comment>
<feature type="compositionally biased region" description="Gly residues" evidence="4">
    <location>
        <begin position="607"/>
        <end position="622"/>
    </location>
</feature>
<evidence type="ECO:0000259" key="5">
    <source>
        <dbReference type="PROSITE" id="PS51184"/>
    </source>
</evidence>
<feature type="domain" description="JmjC" evidence="5">
    <location>
        <begin position="875"/>
        <end position="1079"/>
    </location>
</feature>
<dbReference type="Pfam" id="PF08007">
    <property type="entry name" value="JmjC_2"/>
    <property type="match status" value="1"/>
</dbReference>
<dbReference type="OrthoDB" id="552984at2759"/>
<evidence type="ECO:0000256" key="2">
    <source>
        <dbReference type="ARBA" id="ARBA00022723"/>
    </source>
</evidence>
<name>A0A8J4FCY0_9CHLO</name>
<sequence>MLVRNCPNDYRCLVTTENSSDALKLLENLCHDLVTMGPDGLSRTILFSNLVQCLVALLARHARAVSSTECIAGPNMSNAGDGHHGGCGSSSISNSISRGCGGDATDDESVGDGSDCSSGSESWWDCGGDSGDADLPGVATQPGDADPGADQDQDQNHGAVFWRLVMLACRIVALIPEGRQALVSSGALLPLLSMFVSRLETVEGPVEGSALKDAGGLAELDSLFEVLDGEVPAGCGTVPQRAEQHLDNPGETPPAAKRRKVGICKSEGVANHAEPLSVMAWTMASLSMTAAKASGVRGSTHATGPSCSGCTANTTMGTAVIGLDKSVAAAAVHPPQLGVGNLGKNGDSDEATVSPCGEAHVQPSNPHVRHPHGHTKSLLMSLHSPPLAENLKLLLDLMLDEQAAAARPCRNVSSAPAPADEGDPVHAQSVGCCCSSDRGGDGSGDGAPSTGTMTGIHSLLQQQLRKQHHCEGGLEGKQEVKRPVSRKQAAAALPVVQKSWRAAREAAVAAEVAAHRGKSPSVAAVPSPQPGQPPPPEVLRDLACLVMLLADAAMGAQFANTEGKAAAWGEERHEATGGEGGFRASSGPAAFGVAWGVGVPAGNVHVGDGGGGSGSGSSGRPGGSSSLSSTCPSRSLLQPTEWLRLLVKHWETQPLRLTQTRRCPQPRRHRGAGDFRQPTSGPANALPAGHYARYPDAMEAGVLPLKPLLDASTSSELGCRPIYDHEVGDQDDGDYSSSYMPSLTTRSVMQELLPASCHCPLMDTPDRQLLPYIRRVRTNLLPYMVAHEDVDLVRSGSERFVAAAAGTAAAAGIPIANATESAGSLVSAGDAAAAMAAPAADQPSTPPPVVAPNAVTVKDCGTAMRGGFTMVLRAAGARSAKICAVQDELESLIGLPTGANIYCTPPGNQGLAAHYDDHCVLVLQLQGAKEWLLQPPRLLPAQMLPLSYCPRLLLAPLQAIAVPDEPEILAPMGPEEGTEPALPGWAVTAKAPGMAMAAAGSPPAPSRIADREGATAKMAEPAAVTTRVVLQPGNLLYVPRGWGHQAVAVAGAAWTPVQNVWSDDRSNGNGGGRASGSDPVGTAAEGALPSGVSLHVTFGFEVEALFTWQAVAHCILALVAAERRQRRQRATWEADQVQEAHKKKHQQRRECSGGAEPGWPIRDSQYGDQAEVTATYPAQGRPLDTTLAAQVLLHAWLVRTTFSANTWPLLLLRKAAPLTVLARLGSCSQLQQPLKDITTTATVTAVADAVRCKCQPCRPSPPAGRPNAATRKGPVSAASPEVRAEAPTAVASAPREAGEAAHETAAPRVMGVGSATGGLQEPGREQQGLKTMAAVALLQNFQGCLQWREVGEKGPEPPPPLQQRKGVQAAALAEQPLVKPGLPVLISRGQVRFSGADVGTCSGSGIKEEDLPNVGASGDMLEGSNGVVMDSDTDIDRHLPCDLPASVSAGLSGGAPLEAEPLTVIALARRLMQLLHQQWQQQQQQDEDVEQHGATAQGQTKRGHGKLVDTIGGALRRATEELECHMLGVSAGRCSLAQGQGQGQEQGTGLKSSVAAAQAAARRATVDTAAGMAPHVSCGPYDAPYWLEWTTELLSKAGHCMHSCTGVLGDCALGGVDTVADGRVLCGRGGSNISFNRRDPGHGVELHQGDSAGGHEDEYRDALGSLDAVEVCNAVIRAMGCGGGSTAVDTSSGSVEDTNPWIQSVLQEAEGLLAAASSCGEEVAQCVVALVAIDQRDCLRARLRARHALLALHAED</sequence>
<dbReference type="PANTHER" id="PTHR13096:SF9">
    <property type="entry name" value="BIFUNCTIONAL LYSINE-SPECIFIC DEMETHYLASE AND HISTIDYL-HYDROXYLASE"/>
    <property type="match status" value="1"/>
</dbReference>
<feature type="region of interest" description="Disordered" evidence="4">
    <location>
        <begin position="1061"/>
        <end position="1082"/>
    </location>
</feature>
<dbReference type="EMBL" id="BNCP01000002">
    <property type="protein sequence ID" value="GIL71059.1"/>
    <property type="molecule type" value="Genomic_DNA"/>
</dbReference>
<organism evidence="6 7">
    <name type="scientific">Volvox reticuliferus</name>
    <dbReference type="NCBI Taxonomy" id="1737510"/>
    <lineage>
        <taxon>Eukaryota</taxon>
        <taxon>Viridiplantae</taxon>
        <taxon>Chlorophyta</taxon>
        <taxon>core chlorophytes</taxon>
        <taxon>Chlorophyceae</taxon>
        <taxon>CS clade</taxon>
        <taxon>Chlamydomonadales</taxon>
        <taxon>Volvocaceae</taxon>
        <taxon>Volvox</taxon>
    </lineage>
</organism>
<proteinExistence type="predicted"/>
<evidence type="ECO:0000256" key="3">
    <source>
        <dbReference type="ARBA" id="ARBA00023004"/>
    </source>
</evidence>